<evidence type="ECO:0000313" key="3">
    <source>
        <dbReference type="RefSeq" id="XP_027086694.1"/>
    </source>
</evidence>
<dbReference type="PANTHER" id="PTHR35218">
    <property type="entry name" value="RNASE H DOMAIN-CONTAINING PROTEIN"/>
    <property type="match status" value="1"/>
</dbReference>
<dbReference type="PANTHER" id="PTHR35218:SF9">
    <property type="entry name" value="ENDONUCLEASE_EXONUCLEASE_PHOSPHATASE DOMAIN-CONTAINING PROTEIN"/>
    <property type="match status" value="1"/>
</dbReference>
<feature type="domain" description="Endonuclease/exonuclease/phosphatase" evidence="1">
    <location>
        <begin position="4"/>
        <end position="202"/>
    </location>
</feature>
<reference evidence="3" key="2">
    <citation type="submission" date="2025-08" db="UniProtKB">
        <authorList>
            <consortium name="RefSeq"/>
        </authorList>
    </citation>
    <scope>IDENTIFICATION</scope>
    <source>
        <tissue evidence="3">Leaves</tissue>
    </source>
</reference>
<accession>A0A6P6U8E2</accession>
<dbReference type="Gene3D" id="3.60.10.10">
    <property type="entry name" value="Endonuclease/exonuclease/phosphatase"/>
    <property type="match status" value="1"/>
</dbReference>
<dbReference type="InterPro" id="IPR036691">
    <property type="entry name" value="Endo/exonu/phosph_ase_sf"/>
</dbReference>
<gene>
    <name evidence="3" type="primary">LOC113708440</name>
</gene>
<dbReference type="GeneID" id="113708440"/>
<organism evidence="2 3">
    <name type="scientific">Coffea arabica</name>
    <name type="common">Arabian coffee</name>
    <dbReference type="NCBI Taxonomy" id="13443"/>
    <lineage>
        <taxon>Eukaryota</taxon>
        <taxon>Viridiplantae</taxon>
        <taxon>Streptophyta</taxon>
        <taxon>Embryophyta</taxon>
        <taxon>Tracheophyta</taxon>
        <taxon>Spermatophyta</taxon>
        <taxon>Magnoliopsida</taxon>
        <taxon>eudicotyledons</taxon>
        <taxon>Gunneridae</taxon>
        <taxon>Pentapetalae</taxon>
        <taxon>asterids</taxon>
        <taxon>lamiids</taxon>
        <taxon>Gentianales</taxon>
        <taxon>Rubiaceae</taxon>
        <taxon>Ixoroideae</taxon>
        <taxon>Gardenieae complex</taxon>
        <taxon>Bertiereae - Coffeeae clade</taxon>
        <taxon>Coffeeae</taxon>
        <taxon>Coffea</taxon>
    </lineage>
</organism>
<keyword evidence="2" id="KW-1185">Reference proteome</keyword>
<name>A0A6P6U8E2_COFAR</name>
<proteinExistence type="predicted"/>
<dbReference type="InterPro" id="IPR005135">
    <property type="entry name" value="Endo/exonuclease/phosphatase"/>
</dbReference>
<dbReference type="RefSeq" id="XP_027086694.1">
    <property type="nucleotide sequence ID" value="XM_027230893.1"/>
</dbReference>
<dbReference type="AlphaFoldDB" id="A0A6P6U8E2"/>
<evidence type="ECO:0000313" key="2">
    <source>
        <dbReference type="Proteomes" id="UP001652660"/>
    </source>
</evidence>
<dbReference type="OrthoDB" id="1001388at2759"/>
<dbReference type="GO" id="GO:0003824">
    <property type="term" value="F:catalytic activity"/>
    <property type="evidence" value="ECO:0007669"/>
    <property type="project" value="InterPro"/>
</dbReference>
<evidence type="ECO:0000259" key="1">
    <source>
        <dbReference type="Pfam" id="PF03372"/>
    </source>
</evidence>
<protein>
    <recommendedName>
        <fullName evidence="1">Endonuclease/exonuclease/phosphatase domain-containing protein</fullName>
    </recommendedName>
</protein>
<dbReference type="Pfam" id="PF03372">
    <property type="entry name" value="Exo_endo_phos"/>
    <property type="match status" value="1"/>
</dbReference>
<reference evidence="2" key="1">
    <citation type="journal article" date="2025" name="Foods">
        <title>Unveiling the Microbial Signatures of Arabica Coffee Cherries: Insights into Ripeness Specific Diversity, Functional Traits, and Implications for Quality and Safety.</title>
        <authorList>
            <consortium name="RefSeq"/>
            <person name="Tenea G.N."/>
            <person name="Cifuentes V."/>
            <person name="Reyes P."/>
            <person name="Cevallos-Vallejos M."/>
        </authorList>
    </citation>
    <scope>NUCLEOTIDE SEQUENCE [LARGE SCALE GENOMIC DNA]</scope>
</reference>
<dbReference type="SUPFAM" id="SSF56219">
    <property type="entry name" value="DNase I-like"/>
    <property type="match status" value="1"/>
</dbReference>
<dbReference type="Proteomes" id="UP001652660">
    <property type="component" value="Chromosome 9c"/>
</dbReference>
<sequence>MNLLSWNCRGLNNSRTVRELRHIVRREKIDIVFLVETKCSSRAVDKLKVQFGWFGMGVDAKGLFGGLALLWRKDIDISLNRFSSSFIDVTVRTDGSPWRLTGFYGHPEAAKRKLSWDLLRTLSGQSTLPWVCMGDFNEVLNQCEFHSRTGLRQNWQIMNFRKVLSDCHLYDLGCKGFQFTWCHGQHTPNTIRARLNRACATQEAVDLFPGVEVSHVHALYSDHTPIVVNLSKSARLSQHPKPSARRRKCFMFEAMWIKATDCADIIKQTWDSVSATNAGDNLLSKMDACRIGLLTWSKQKYGNCCRRADELRAKIAQLQ</sequence>